<dbReference type="GO" id="GO:0005667">
    <property type="term" value="C:transcription regulator complex"/>
    <property type="evidence" value="ECO:0007669"/>
    <property type="project" value="TreeGrafter"/>
</dbReference>
<dbReference type="InterPro" id="IPR013178">
    <property type="entry name" value="Histone_AcTrfase_Rtt109/CBP"/>
</dbReference>
<name>A0A2G5UKC0_9PELO</name>
<evidence type="ECO:0000313" key="12">
    <source>
        <dbReference type="Proteomes" id="UP000230233"/>
    </source>
</evidence>
<dbReference type="EMBL" id="PDUG01000003">
    <property type="protein sequence ID" value="PIC39990.1"/>
    <property type="molecule type" value="Genomic_DNA"/>
</dbReference>
<dbReference type="SUPFAM" id="SSF47040">
    <property type="entry name" value="Kix domain of CBP (creb binding protein)"/>
    <property type="match status" value="1"/>
</dbReference>
<dbReference type="OrthoDB" id="899at2759"/>
<dbReference type="GO" id="GO:0031490">
    <property type="term" value="F:chromatin DNA binding"/>
    <property type="evidence" value="ECO:0007669"/>
    <property type="project" value="TreeGrafter"/>
</dbReference>
<feature type="compositionally biased region" description="Polar residues" evidence="9">
    <location>
        <begin position="49"/>
        <end position="60"/>
    </location>
</feature>
<dbReference type="PROSITE" id="PS50952">
    <property type="entry name" value="KIX"/>
    <property type="match status" value="1"/>
</dbReference>
<sequence length="229" mass="25353">MSSGPSSSTNSARDSAPDSNSVDRDISSLFARLEIPNSLSEEFHGNGNRGSPQPDGSQEESLAPSDMPDCTKEWHNTVTKNIRHHLVGMLVKAIFPDPTREELINGNLLKDLVAYARGVEKEMFDTANDRDEYYHLLSEKIYKLQKEHLEAQKSRPNMGAPPMNENVDSMSSRPTIAAGFDEAAQAARERADYIYKIQRELLKKMNSRLSTQGAAPHDRNTDGSMGASS</sequence>
<dbReference type="GO" id="GO:0005634">
    <property type="term" value="C:nucleus"/>
    <property type="evidence" value="ECO:0007669"/>
    <property type="project" value="UniProtKB-SubCell"/>
</dbReference>
<evidence type="ECO:0000256" key="7">
    <source>
        <dbReference type="ARBA" id="ARBA00023242"/>
    </source>
</evidence>
<dbReference type="STRING" id="1611254.A0A2G5UKC0"/>
<keyword evidence="7" id="KW-0539">Nucleus</keyword>
<dbReference type="Proteomes" id="UP000230233">
    <property type="component" value="Chromosome III"/>
</dbReference>
<dbReference type="GO" id="GO:0003713">
    <property type="term" value="F:transcription coactivator activity"/>
    <property type="evidence" value="ECO:0007669"/>
    <property type="project" value="TreeGrafter"/>
</dbReference>
<keyword evidence="12" id="KW-1185">Reference proteome</keyword>
<dbReference type="InterPro" id="IPR003101">
    <property type="entry name" value="KIX_dom"/>
</dbReference>
<evidence type="ECO:0000313" key="11">
    <source>
        <dbReference type="EMBL" id="PIC39990.1"/>
    </source>
</evidence>
<dbReference type="EC" id="2.3.1.48" evidence="2"/>
<comment type="subcellular location">
    <subcellularLocation>
        <location evidence="1">Nucleus</location>
    </subcellularLocation>
</comment>
<feature type="compositionally biased region" description="Polar residues" evidence="9">
    <location>
        <begin position="1"/>
        <end position="20"/>
    </location>
</feature>
<gene>
    <name evidence="11" type="primary">Cnig_chr_III.g11492</name>
    <name evidence="11" type="ORF">B9Z55_011492</name>
</gene>
<dbReference type="InterPro" id="IPR036529">
    <property type="entry name" value="KIX_dom_sf"/>
</dbReference>
<keyword evidence="5" id="KW-0805">Transcription regulation</keyword>
<evidence type="ECO:0000256" key="1">
    <source>
        <dbReference type="ARBA" id="ARBA00004123"/>
    </source>
</evidence>
<dbReference type="GO" id="GO:0004402">
    <property type="term" value="F:histone acetyltransferase activity"/>
    <property type="evidence" value="ECO:0007669"/>
    <property type="project" value="InterPro"/>
</dbReference>
<dbReference type="GO" id="GO:0045944">
    <property type="term" value="P:positive regulation of transcription by RNA polymerase II"/>
    <property type="evidence" value="ECO:0007669"/>
    <property type="project" value="TreeGrafter"/>
</dbReference>
<evidence type="ECO:0000256" key="9">
    <source>
        <dbReference type="SAM" id="MobiDB-lite"/>
    </source>
</evidence>
<keyword evidence="3" id="KW-0808">Transferase</keyword>
<keyword evidence="6" id="KW-0804">Transcription</keyword>
<feature type="region of interest" description="Disordered" evidence="9">
    <location>
        <begin position="207"/>
        <end position="229"/>
    </location>
</feature>
<evidence type="ECO:0000256" key="5">
    <source>
        <dbReference type="ARBA" id="ARBA00023015"/>
    </source>
</evidence>
<dbReference type="PANTHER" id="PTHR13808:SF1">
    <property type="entry name" value="HISTONE ACETYLTRANSFERASE"/>
    <property type="match status" value="1"/>
</dbReference>
<dbReference type="Gene3D" id="1.10.246.20">
    <property type="entry name" value="Coactivator CBP, KIX domain"/>
    <property type="match status" value="1"/>
</dbReference>
<proteinExistence type="predicted"/>
<accession>A0A2G5UKC0</accession>
<keyword evidence="4" id="KW-0156">Chromatin regulator</keyword>
<evidence type="ECO:0000256" key="2">
    <source>
        <dbReference type="ARBA" id="ARBA00013184"/>
    </source>
</evidence>
<protein>
    <recommendedName>
        <fullName evidence="2">histone acetyltransferase</fullName>
        <ecNumber evidence="2">2.3.1.48</ecNumber>
    </recommendedName>
</protein>
<evidence type="ECO:0000259" key="10">
    <source>
        <dbReference type="PROSITE" id="PS50952"/>
    </source>
</evidence>
<comment type="catalytic activity">
    <reaction evidence="8">
        <text>L-lysyl-[protein] + acetyl-CoA = N(6)-acetyl-L-lysyl-[protein] + CoA + H(+)</text>
        <dbReference type="Rhea" id="RHEA:45948"/>
        <dbReference type="Rhea" id="RHEA-COMP:9752"/>
        <dbReference type="Rhea" id="RHEA-COMP:10731"/>
        <dbReference type="ChEBI" id="CHEBI:15378"/>
        <dbReference type="ChEBI" id="CHEBI:29969"/>
        <dbReference type="ChEBI" id="CHEBI:57287"/>
        <dbReference type="ChEBI" id="CHEBI:57288"/>
        <dbReference type="ChEBI" id="CHEBI:61930"/>
        <dbReference type="EC" id="2.3.1.48"/>
    </reaction>
</comment>
<dbReference type="AlphaFoldDB" id="A0A2G5UKC0"/>
<reference evidence="12" key="1">
    <citation type="submission" date="2017-10" db="EMBL/GenBank/DDBJ databases">
        <title>Rapid genome shrinkage in a self-fertile nematode reveals novel sperm competition proteins.</title>
        <authorList>
            <person name="Yin D."/>
            <person name="Schwarz E.M."/>
            <person name="Thomas C.G."/>
            <person name="Felde R.L."/>
            <person name="Korf I.F."/>
            <person name="Cutter A.D."/>
            <person name="Schartner C.M."/>
            <person name="Ralston E.J."/>
            <person name="Meyer B.J."/>
            <person name="Haag E.S."/>
        </authorList>
    </citation>
    <scope>NUCLEOTIDE SEQUENCE [LARGE SCALE GENOMIC DNA]</scope>
    <source>
        <strain evidence="12">JU1422</strain>
    </source>
</reference>
<dbReference type="Pfam" id="PF02172">
    <property type="entry name" value="KIX"/>
    <property type="match status" value="1"/>
</dbReference>
<evidence type="ECO:0000256" key="6">
    <source>
        <dbReference type="ARBA" id="ARBA00023163"/>
    </source>
</evidence>
<evidence type="ECO:0000256" key="8">
    <source>
        <dbReference type="ARBA" id="ARBA00048017"/>
    </source>
</evidence>
<evidence type="ECO:0000256" key="3">
    <source>
        <dbReference type="ARBA" id="ARBA00022679"/>
    </source>
</evidence>
<evidence type="ECO:0000256" key="4">
    <source>
        <dbReference type="ARBA" id="ARBA00022853"/>
    </source>
</evidence>
<feature type="region of interest" description="Disordered" evidence="9">
    <location>
        <begin position="1"/>
        <end position="71"/>
    </location>
</feature>
<comment type="caution">
    <text evidence="11">The sequence shown here is derived from an EMBL/GenBank/DDBJ whole genome shotgun (WGS) entry which is preliminary data.</text>
</comment>
<organism evidence="11 12">
    <name type="scientific">Caenorhabditis nigoni</name>
    <dbReference type="NCBI Taxonomy" id="1611254"/>
    <lineage>
        <taxon>Eukaryota</taxon>
        <taxon>Metazoa</taxon>
        <taxon>Ecdysozoa</taxon>
        <taxon>Nematoda</taxon>
        <taxon>Chromadorea</taxon>
        <taxon>Rhabditida</taxon>
        <taxon>Rhabditina</taxon>
        <taxon>Rhabditomorpha</taxon>
        <taxon>Rhabditoidea</taxon>
        <taxon>Rhabditidae</taxon>
        <taxon>Peloderinae</taxon>
        <taxon>Caenorhabditis</taxon>
    </lineage>
</organism>
<feature type="domain" description="KIX" evidence="10">
    <location>
        <begin position="69"/>
        <end position="149"/>
    </location>
</feature>
<dbReference type="GO" id="GO:0000123">
    <property type="term" value="C:histone acetyltransferase complex"/>
    <property type="evidence" value="ECO:0007669"/>
    <property type="project" value="TreeGrafter"/>
</dbReference>
<dbReference type="PANTHER" id="PTHR13808">
    <property type="entry name" value="CBP/P300-RELATED"/>
    <property type="match status" value="1"/>
</dbReference>